<dbReference type="Proteomes" id="UP000626109">
    <property type="component" value="Unassembled WGS sequence"/>
</dbReference>
<dbReference type="AlphaFoldDB" id="A0A813K4S5"/>
<sequence>MFGNNNNNNDNNNNSSNKNNNNNNNNSKTNNSKNTQEQQRSLLPSTESGLSAINLRIGREAAQINCNCTHECKTQSGTNAKTNCAAQGYKDMPAGSDTYTQRRQPARVYTKTMVDNKWKNLGRWAARAPKVDLGLFAKYTENKEQNHNYLGGQVSVFTRPLRPTQGFL</sequence>
<accession>A0A813K4S5</accession>
<evidence type="ECO:0000313" key="3">
    <source>
        <dbReference type="Proteomes" id="UP000626109"/>
    </source>
</evidence>
<evidence type="ECO:0000256" key="1">
    <source>
        <dbReference type="SAM" id="MobiDB-lite"/>
    </source>
</evidence>
<dbReference type="EMBL" id="CAJNNW010027198">
    <property type="protein sequence ID" value="CAE8690129.1"/>
    <property type="molecule type" value="Genomic_DNA"/>
</dbReference>
<feature type="compositionally biased region" description="Low complexity" evidence="1">
    <location>
        <begin position="1"/>
        <end position="34"/>
    </location>
</feature>
<proteinExistence type="predicted"/>
<protein>
    <submittedName>
        <fullName evidence="2">Uncharacterized protein</fullName>
    </submittedName>
</protein>
<evidence type="ECO:0000313" key="2">
    <source>
        <dbReference type="EMBL" id="CAE8690129.1"/>
    </source>
</evidence>
<name>A0A813K4S5_POLGL</name>
<organism evidence="2 3">
    <name type="scientific">Polarella glacialis</name>
    <name type="common">Dinoflagellate</name>
    <dbReference type="NCBI Taxonomy" id="89957"/>
    <lineage>
        <taxon>Eukaryota</taxon>
        <taxon>Sar</taxon>
        <taxon>Alveolata</taxon>
        <taxon>Dinophyceae</taxon>
        <taxon>Suessiales</taxon>
        <taxon>Suessiaceae</taxon>
        <taxon>Polarella</taxon>
    </lineage>
</organism>
<feature type="region of interest" description="Disordered" evidence="1">
    <location>
        <begin position="1"/>
        <end position="47"/>
    </location>
</feature>
<feature type="compositionally biased region" description="Polar residues" evidence="1">
    <location>
        <begin position="35"/>
        <end position="47"/>
    </location>
</feature>
<reference evidence="2" key="1">
    <citation type="submission" date="2021-02" db="EMBL/GenBank/DDBJ databases">
        <authorList>
            <person name="Dougan E. K."/>
            <person name="Rhodes N."/>
            <person name="Thang M."/>
            <person name="Chan C."/>
        </authorList>
    </citation>
    <scope>NUCLEOTIDE SEQUENCE</scope>
</reference>
<gene>
    <name evidence="2" type="ORF">PGLA2088_LOCUS26809</name>
</gene>
<comment type="caution">
    <text evidence="2">The sequence shown here is derived from an EMBL/GenBank/DDBJ whole genome shotgun (WGS) entry which is preliminary data.</text>
</comment>